<organism evidence="1 2">
    <name type="scientific">Dissostichus mawsoni</name>
    <name type="common">Antarctic cod</name>
    <dbReference type="NCBI Taxonomy" id="36200"/>
    <lineage>
        <taxon>Eukaryota</taxon>
        <taxon>Metazoa</taxon>
        <taxon>Chordata</taxon>
        <taxon>Craniata</taxon>
        <taxon>Vertebrata</taxon>
        <taxon>Euteleostomi</taxon>
        <taxon>Actinopterygii</taxon>
        <taxon>Neopterygii</taxon>
        <taxon>Teleostei</taxon>
        <taxon>Neoteleostei</taxon>
        <taxon>Acanthomorphata</taxon>
        <taxon>Eupercaria</taxon>
        <taxon>Perciformes</taxon>
        <taxon>Notothenioidei</taxon>
        <taxon>Nototheniidae</taxon>
        <taxon>Dissostichus</taxon>
    </lineage>
</organism>
<dbReference type="Proteomes" id="UP000518266">
    <property type="component" value="Unassembled WGS sequence"/>
</dbReference>
<dbReference type="EMBL" id="JAAKFY010000007">
    <property type="protein sequence ID" value="KAF3854778.1"/>
    <property type="molecule type" value="Genomic_DNA"/>
</dbReference>
<feature type="non-terminal residue" evidence="1">
    <location>
        <position position="269"/>
    </location>
</feature>
<accession>A0A7J5Z376</accession>
<sequence>MEQLVGRTVSAAAKTIVAPECAQQKPMFLESLDDEPIAWLCQSTESSSSSMHCPRIYYSIWVPPSIQFRGAIRHGNCFSLFSRIDQTNEHHFKLMTVCLNSVLQDLDGKAFRVARVGFTFCHFRQSQRWYLEQLCLYSKTNEPVLFCLHDYFVGFIYRSRENTPKCIRFSRIRLQTEPLLKYPSAKQLKAHLSQWSHTATGSTTLRLYRALRESGQSTHLTFFFMYSDSEKSFGEDLREKAVAAFSPEPDTVHMWPPKAADSVLNYCNS</sequence>
<reference evidence="1 2" key="1">
    <citation type="submission" date="2020-03" db="EMBL/GenBank/DDBJ databases">
        <title>Dissostichus mawsoni Genome sequencing and assembly.</title>
        <authorList>
            <person name="Park H."/>
        </authorList>
    </citation>
    <scope>NUCLEOTIDE SEQUENCE [LARGE SCALE GENOMIC DNA]</scope>
    <source>
        <strain evidence="1">DM0001</strain>
        <tissue evidence="1">Muscle</tissue>
    </source>
</reference>
<keyword evidence="2" id="KW-1185">Reference proteome</keyword>
<proteinExistence type="predicted"/>
<evidence type="ECO:0000313" key="1">
    <source>
        <dbReference type="EMBL" id="KAF3854778.1"/>
    </source>
</evidence>
<comment type="caution">
    <text evidence="1">The sequence shown here is derived from an EMBL/GenBank/DDBJ whole genome shotgun (WGS) entry which is preliminary data.</text>
</comment>
<dbReference type="AlphaFoldDB" id="A0A7J5Z376"/>
<dbReference type="OrthoDB" id="10600750at2759"/>
<protein>
    <submittedName>
        <fullName evidence="1">Uncharacterized protein</fullName>
    </submittedName>
</protein>
<name>A0A7J5Z376_DISMA</name>
<evidence type="ECO:0000313" key="2">
    <source>
        <dbReference type="Proteomes" id="UP000518266"/>
    </source>
</evidence>
<gene>
    <name evidence="1" type="ORF">F7725_022833</name>
</gene>